<feature type="compositionally biased region" description="Basic and acidic residues" evidence="1">
    <location>
        <begin position="89"/>
        <end position="105"/>
    </location>
</feature>
<dbReference type="EMBL" id="HBUF01658125">
    <property type="protein sequence ID" value="CAG6788151.1"/>
    <property type="molecule type" value="Transcribed_RNA"/>
</dbReference>
<accession>A0A8D9BVC7</accession>
<name>A0A8D9BVC7_9HEMI</name>
<evidence type="ECO:0000313" key="2">
    <source>
        <dbReference type="EMBL" id="CAG6788151.1"/>
    </source>
</evidence>
<reference evidence="2" key="1">
    <citation type="submission" date="2021-05" db="EMBL/GenBank/DDBJ databases">
        <authorList>
            <person name="Alioto T."/>
            <person name="Alioto T."/>
            <person name="Gomez Garrido J."/>
        </authorList>
    </citation>
    <scope>NUCLEOTIDE SEQUENCE</scope>
</reference>
<evidence type="ECO:0000256" key="1">
    <source>
        <dbReference type="SAM" id="MobiDB-lite"/>
    </source>
</evidence>
<protein>
    <submittedName>
        <fullName evidence="2">Uncharacterized protein</fullName>
    </submittedName>
</protein>
<feature type="region of interest" description="Disordered" evidence="1">
    <location>
        <begin position="89"/>
        <end position="116"/>
    </location>
</feature>
<organism evidence="2">
    <name type="scientific">Cacopsylla melanoneura</name>
    <dbReference type="NCBI Taxonomy" id="428564"/>
    <lineage>
        <taxon>Eukaryota</taxon>
        <taxon>Metazoa</taxon>
        <taxon>Ecdysozoa</taxon>
        <taxon>Arthropoda</taxon>
        <taxon>Hexapoda</taxon>
        <taxon>Insecta</taxon>
        <taxon>Pterygota</taxon>
        <taxon>Neoptera</taxon>
        <taxon>Paraneoptera</taxon>
        <taxon>Hemiptera</taxon>
        <taxon>Sternorrhyncha</taxon>
        <taxon>Psylloidea</taxon>
        <taxon>Psyllidae</taxon>
        <taxon>Psyllinae</taxon>
        <taxon>Cacopsylla</taxon>
    </lineage>
</organism>
<dbReference type="AlphaFoldDB" id="A0A8D9BVC7"/>
<proteinExistence type="predicted"/>
<sequence>MMDNFRKRSNGVQKARINQIKYKSNNKIGRKEIFKNIKMILYKTIPILTLRSGKWTLISKARQTIQTAEMKYLRRSLGKTCKDKIRNTKIREDTGPKELSTERNRKSTIKMGWTRQ</sequence>